<feature type="signal peptide" evidence="2">
    <location>
        <begin position="1"/>
        <end position="21"/>
    </location>
</feature>
<dbReference type="EMBL" id="JBFOHK010000002">
    <property type="protein sequence ID" value="MEW9571504.1"/>
    <property type="molecule type" value="Genomic_DNA"/>
</dbReference>
<keyword evidence="1" id="KW-0175">Coiled coil</keyword>
<feature type="coiled-coil region" evidence="1">
    <location>
        <begin position="137"/>
        <end position="199"/>
    </location>
</feature>
<name>A0ABV3QD47_9GAMM</name>
<evidence type="ECO:0000256" key="2">
    <source>
        <dbReference type="SAM" id="SignalP"/>
    </source>
</evidence>
<keyword evidence="2" id="KW-0732">Signal</keyword>
<reference evidence="3 4" key="1">
    <citation type="submission" date="2024-06" db="EMBL/GenBank/DDBJ databases">
        <authorList>
            <person name="Woo H."/>
        </authorList>
    </citation>
    <scope>NUCLEOTIDE SEQUENCE [LARGE SCALE GENOMIC DNA]</scope>
    <source>
        <strain evidence="3 4">Si-c</strain>
    </source>
</reference>
<organism evidence="3 4">
    <name type="scientific">Rhodanobacter lycopersici</name>
    <dbReference type="NCBI Taxonomy" id="3162487"/>
    <lineage>
        <taxon>Bacteria</taxon>
        <taxon>Pseudomonadati</taxon>
        <taxon>Pseudomonadota</taxon>
        <taxon>Gammaproteobacteria</taxon>
        <taxon>Lysobacterales</taxon>
        <taxon>Rhodanobacteraceae</taxon>
        <taxon>Rhodanobacter</taxon>
    </lineage>
</organism>
<sequence length="215" mass="23862">MRKSLSILIAATLLASAAVHAQQRANNNGMRYKWVDGKGLPHFSDSLTQDAIKYGYDVVNDQGLVVQHVQRQLSPEERAAAQKQAAQQAAAQRAAQDRARADEQMLAAYPDETSYKASLQQALANMDQQIHTSKLNLRSQEQALTELLGRAAEFEHNKQSLPKFLQDGIAKQRGVVSDLQALLQHQQAQRDQAAQAQAQQLARYRALRAAQNQQP</sequence>
<evidence type="ECO:0000313" key="4">
    <source>
        <dbReference type="Proteomes" id="UP001556220"/>
    </source>
</evidence>
<comment type="caution">
    <text evidence="3">The sequence shown here is derived from an EMBL/GenBank/DDBJ whole genome shotgun (WGS) entry which is preliminary data.</text>
</comment>
<protein>
    <submittedName>
        <fullName evidence="3">DUF4124 domain-containing protein</fullName>
    </submittedName>
</protein>
<dbReference type="RefSeq" id="WP_367853591.1">
    <property type="nucleotide sequence ID" value="NZ_JBFOHK010000002.1"/>
</dbReference>
<gene>
    <name evidence="3" type="ORF">ABQJ54_07060</name>
</gene>
<accession>A0ABV3QD47</accession>
<dbReference type="Proteomes" id="UP001556220">
    <property type="component" value="Unassembled WGS sequence"/>
</dbReference>
<proteinExistence type="predicted"/>
<evidence type="ECO:0000313" key="3">
    <source>
        <dbReference type="EMBL" id="MEW9571504.1"/>
    </source>
</evidence>
<keyword evidence="4" id="KW-1185">Reference proteome</keyword>
<feature type="chain" id="PRO_5045414954" evidence="2">
    <location>
        <begin position="22"/>
        <end position="215"/>
    </location>
</feature>
<evidence type="ECO:0000256" key="1">
    <source>
        <dbReference type="SAM" id="Coils"/>
    </source>
</evidence>